<gene>
    <name evidence="3" type="ORF">ECRASSUSDP1_LOCUS774</name>
</gene>
<reference evidence="3" key="1">
    <citation type="submission" date="2023-07" db="EMBL/GenBank/DDBJ databases">
        <authorList>
            <consortium name="AG Swart"/>
            <person name="Singh M."/>
            <person name="Singh A."/>
            <person name="Seah K."/>
            <person name="Emmerich C."/>
        </authorList>
    </citation>
    <scope>NUCLEOTIDE SEQUENCE</scope>
    <source>
        <strain evidence="3">DP1</strain>
    </source>
</reference>
<feature type="coiled-coil region" evidence="1">
    <location>
        <begin position="244"/>
        <end position="365"/>
    </location>
</feature>
<evidence type="ECO:0000313" key="4">
    <source>
        <dbReference type="Proteomes" id="UP001295684"/>
    </source>
</evidence>
<feature type="compositionally biased region" description="Basic and acidic residues" evidence="2">
    <location>
        <begin position="452"/>
        <end position="465"/>
    </location>
</feature>
<dbReference type="EMBL" id="CAMPGE010000727">
    <property type="protein sequence ID" value="CAI2359483.1"/>
    <property type="molecule type" value="Genomic_DNA"/>
</dbReference>
<dbReference type="Proteomes" id="UP001295684">
    <property type="component" value="Unassembled WGS sequence"/>
</dbReference>
<evidence type="ECO:0000256" key="2">
    <source>
        <dbReference type="SAM" id="MobiDB-lite"/>
    </source>
</evidence>
<feature type="region of interest" description="Disordered" evidence="2">
    <location>
        <begin position="452"/>
        <end position="479"/>
    </location>
</feature>
<comment type="caution">
    <text evidence="3">The sequence shown here is derived from an EMBL/GenBank/DDBJ whole genome shotgun (WGS) entry which is preliminary data.</text>
</comment>
<feature type="coiled-coil region" evidence="1">
    <location>
        <begin position="165"/>
        <end position="199"/>
    </location>
</feature>
<name>A0AAD1U582_EUPCR</name>
<organism evidence="3 4">
    <name type="scientific">Euplotes crassus</name>
    <dbReference type="NCBI Taxonomy" id="5936"/>
    <lineage>
        <taxon>Eukaryota</taxon>
        <taxon>Sar</taxon>
        <taxon>Alveolata</taxon>
        <taxon>Ciliophora</taxon>
        <taxon>Intramacronucleata</taxon>
        <taxon>Spirotrichea</taxon>
        <taxon>Hypotrichia</taxon>
        <taxon>Euplotida</taxon>
        <taxon>Euplotidae</taxon>
        <taxon>Moneuplotes</taxon>
    </lineage>
</organism>
<keyword evidence="1" id="KW-0175">Coiled coil</keyword>
<proteinExistence type="predicted"/>
<protein>
    <submittedName>
        <fullName evidence="3">Uncharacterized protein</fullName>
    </submittedName>
</protein>
<keyword evidence="4" id="KW-1185">Reference proteome</keyword>
<evidence type="ECO:0000256" key="1">
    <source>
        <dbReference type="SAM" id="Coils"/>
    </source>
</evidence>
<evidence type="ECO:0000313" key="3">
    <source>
        <dbReference type="EMBL" id="CAI2359483.1"/>
    </source>
</evidence>
<dbReference type="AlphaFoldDB" id="A0AAD1U582"/>
<sequence>MRNIHIKMKNNVSPSQRKMAEFRKKHKLCTIQRDRAFLSPTLPHTTSVQFGLPEHQISVCKKVTRKVVSFGSMSPDANLNRVQFGPIGHTRSSNYKESPYNEKDLKSFETSNLKQLSGLKLGNDLESPQTFIEKNKMKYTSNIAKVKRIKFAINRGETCLNSAKFLVQDEKIKELQKEVAHLQANNKSLVEQNESIQSKYRIESQYNSLYMSLINKNLEGSSQKNKTISEILGTLKVLKKEDAKKTEAIKIKEYEEKISALNEQITGLKNLCEEHKSRIEEDGKISEENSHLQKKLEKTIAKYKSIKKESKKLQEFNSDLKEEIIHLNKKISDLDQTIELKATIISGFTKEKEINTKRIKELEKQLYKFESNNDVCSLHPYEMHQRMRYFESMYELTNNNYNQAQNFIDELNHYLYRVGLTFDHLKEASRKGKLEVETYSFSNNLKSQIKDKEKVKERRLSENQPKKSSKSSITRFETMKSTEDSILNIKKLKNHTEEIQGRRFTKSNKEDVLREDYEAKIPIDFQI</sequence>
<accession>A0AAD1U582</accession>